<sequence>METTEILKKVRRIEIKTRGLSNNIFAGQYHTAFKGRGMAFSEVREYQFGDDIRDIDWNVTARFNKPYIKVFEEERELTVML</sequence>
<dbReference type="PANTHER" id="PTHR33608:SF6">
    <property type="entry name" value="BLL2464 PROTEIN"/>
    <property type="match status" value="1"/>
</dbReference>
<dbReference type="PANTHER" id="PTHR33608">
    <property type="entry name" value="BLL2464 PROTEIN"/>
    <property type="match status" value="1"/>
</dbReference>
<reference evidence="2" key="1">
    <citation type="submission" date="2019-03" db="EMBL/GenBank/DDBJ databases">
        <title>Single cell metagenomics reveals metabolic interactions within the superorganism composed of flagellate Streblomastix strix and complex community of Bacteroidetes bacteria on its surface.</title>
        <authorList>
            <person name="Treitli S.C."/>
            <person name="Kolisko M."/>
            <person name="Husnik F."/>
            <person name="Keeling P."/>
            <person name="Hampl V."/>
        </authorList>
    </citation>
    <scope>NUCLEOTIDE SEQUENCE</scope>
    <source>
        <strain evidence="2">STM</strain>
    </source>
</reference>
<gene>
    <name evidence="2" type="ORF">EZS27_028297</name>
</gene>
<dbReference type="EMBL" id="SNRY01003122">
    <property type="protein sequence ID" value="KAA6322125.1"/>
    <property type="molecule type" value="Genomic_DNA"/>
</dbReference>
<proteinExistence type="predicted"/>
<evidence type="ECO:0000259" key="1">
    <source>
        <dbReference type="Pfam" id="PF01882"/>
    </source>
</evidence>
<feature type="domain" description="DUF58" evidence="1">
    <location>
        <begin position="42"/>
        <end position="81"/>
    </location>
</feature>
<dbReference type="AlphaFoldDB" id="A0A5J4QL35"/>
<dbReference type="Pfam" id="PF01882">
    <property type="entry name" value="DUF58"/>
    <property type="match status" value="1"/>
</dbReference>
<protein>
    <recommendedName>
        <fullName evidence="1">DUF58 domain-containing protein</fullName>
    </recommendedName>
</protein>
<comment type="caution">
    <text evidence="2">The sequence shown here is derived from an EMBL/GenBank/DDBJ whole genome shotgun (WGS) entry which is preliminary data.</text>
</comment>
<accession>A0A5J4QL35</accession>
<organism evidence="2">
    <name type="scientific">termite gut metagenome</name>
    <dbReference type="NCBI Taxonomy" id="433724"/>
    <lineage>
        <taxon>unclassified sequences</taxon>
        <taxon>metagenomes</taxon>
        <taxon>organismal metagenomes</taxon>
    </lineage>
</organism>
<dbReference type="InterPro" id="IPR002881">
    <property type="entry name" value="DUF58"/>
</dbReference>
<feature type="non-terminal residue" evidence="2">
    <location>
        <position position="81"/>
    </location>
</feature>
<evidence type="ECO:0000313" key="2">
    <source>
        <dbReference type="EMBL" id="KAA6322125.1"/>
    </source>
</evidence>
<name>A0A5J4QL35_9ZZZZ</name>